<reference evidence="1" key="1">
    <citation type="submission" date="2022-09" db="EMBL/GenBank/DDBJ databases">
        <title>Fusarium specimens isolated from Avocado Roots.</title>
        <authorList>
            <person name="Stajich J."/>
            <person name="Roper C."/>
            <person name="Heimlech-Rivalta G."/>
        </authorList>
    </citation>
    <scope>NUCLEOTIDE SEQUENCE</scope>
    <source>
        <strain evidence="1">CF00095</strain>
    </source>
</reference>
<evidence type="ECO:0000313" key="2">
    <source>
        <dbReference type="Proteomes" id="UP001152024"/>
    </source>
</evidence>
<keyword evidence="2" id="KW-1185">Reference proteome</keyword>
<organism evidence="1 2">
    <name type="scientific">Fusarium equiseti</name>
    <name type="common">Fusarium scirpi</name>
    <dbReference type="NCBI Taxonomy" id="61235"/>
    <lineage>
        <taxon>Eukaryota</taxon>
        <taxon>Fungi</taxon>
        <taxon>Dikarya</taxon>
        <taxon>Ascomycota</taxon>
        <taxon>Pezizomycotina</taxon>
        <taxon>Sordariomycetes</taxon>
        <taxon>Hypocreomycetidae</taxon>
        <taxon>Hypocreales</taxon>
        <taxon>Nectriaceae</taxon>
        <taxon>Fusarium</taxon>
        <taxon>Fusarium incarnatum-equiseti species complex</taxon>
    </lineage>
</organism>
<name>A0ABQ8RMV6_FUSEQ</name>
<proteinExistence type="predicted"/>
<gene>
    <name evidence="1" type="ORF">NW768_002183</name>
</gene>
<dbReference type="EMBL" id="JAOQBH010000003">
    <property type="protein sequence ID" value="KAJ4138360.1"/>
    <property type="molecule type" value="Genomic_DNA"/>
</dbReference>
<sequence length="264" mass="29935">MDTVDRPTIPAGLLILRDTNQTAQTELDTLKAEFPTTKACGKLRGRSIRAPPTNTKHWDSAKPIAVNTSDDRDTLCNKLQHVQHWFYFNKPSHDIDVRFPIHAQDVLRLVADLTDKKMTLGQSLFGLLRMLTYGLENVIAIPVREFQILSQHPKPNQRLVTLYVELVFRGNDDDARVIQSAVDMCRSLGSSDGTLNNMIKAVGKQKTLNQVYIPADFSHPYGIFFQYLAYTSHINRLKGLIINMIGGQNAIRQIHHHPWRAPTD</sequence>
<comment type="caution">
    <text evidence="1">The sequence shown here is derived from an EMBL/GenBank/DDBJ whole genome shotgun (WGS) entry which is preliminary data.</text>
</comment>
<accession>A0ABQ8RMV6</accession>
<dbReference type="Proteomes" id="UP001152024">
    <property type="component" value="Unassembled WGS sequence"/>
</dbReference>
<evidence type="ECO:0000313" key="1">
    <source>
        <dbReference type="EMBL" id="KAJ4138360.1"/>
    </source>
</evidence>
<protein>
    <submittedName>
        <fullName evidence="1">Uncharacterized protein</fullName>
    </submittedName>
</protein>